<dbReference type="PANTHER" id="PTHR42986">
    <property type="entry name" value="BENZALDEHYDE DEHYDROGENASE YFMT"/>
    <property type="match status" value="1"/>
</dbReference>
<dbReference type="FunFam" id="3.40.309.10:FF:000010">
    <property type="entry name" value="Gamma-aminobutyraldehyde dehydrogenase"/>
    <property type="match status" value="1"/>
</dbReference>
<evidence type="ECO:0000313" key="7">
    <source>
        <dbReference type="EMBL" id="NWC14076.1"/>
    </source>
</evidence>
<feature type="domain" description="Aldehyde dehydrogenase" evidence="6">
    <location>
        <begin position="26"/>
        <end position="471"/>
    </location>
</feature>
<dbReference type="InterPro" id="IPR029510">
    <property type="entry name" value="Ald_DH_CS_GLU"/>
</dbReference>
<dbReference type="Proteomes" id="UP000517547">
    <property type="component" value="Unassembled WGS sequence"/>
</dbReference>
<evidence type="ECO:0000256" key="4">
    <source>
        <dbReference type="PROSITE-ProRule" id="PRU10007"/>
    </source>
</evidence>
<dbReference type="EMBL" id="JACAQE010000003">
    <property type="protein sequence ID" value="NWC14076.1"/>
    <property type="molecule type" value="Genomic_DNA"/>
</dbReference>
<protein>
    <submittedName>
        <fullName evidence="7">Aldehyde dehydrogenase</fullName>
    </submittedName>
</protein>
<evidence type="ECO:0000313" key="8">
    <source>
        <dbReference type="Proteomes" id="UP000517547"/>
    </source>
</evidence>
<dbReference type="PROSITE" id="PS00687">
    <property type="entry name" value="ALDEHYDE_DEHYDR_GLU"/>
    <property type="match status" value="1"/>
</dbReference>
<gene>
    <name evidence="7" type="ORF">HX845_10500</name>
</gene>
<name>A0A7Y7XY38_9PSED</name>
<accession>A0A7Y7XY38</accession>
<dbReference type="InterPro" id="IPR016163">
    <property type="entry name" value="Ald_DH_C"/>
</dbReference>
<evidence type="ECO:0000256" key="1">
    <source>
        <dbReference type="ARBA" id="ARBA00009986"/>
    </source>
</evidence>
<reference evidence="7 8" key="1">
    <citation type="submission" date="2020-04" db="EMBL/GenBank/DDBJ databases">
        <title>Molecular characterization of pseudomonads from Agaricus bisporus reveal novel blotch 2 pathogens in Western Europe.</title>
        <authorList>
            <person name="Taparia T."/>
            <person name="Krijger M."/>
            <person name="Haynes E."/>
            <person name="Elpinstone J.G."/>
            <person name="Noble R."/>
            <person name="Van Der Wolf J."/>
        </authorList>
    </citation>
    <scope>NUCLEOTIDE SEQUENCE [LARGE SCALE GENOMIC DNA]</scope>
    <source>
        <strain evidence="7 8">IPO3738</strain>
    </source>
</reference>
<dbReference type="RefSeq" id="WP_103032994.1">
    <property type="nucleotide sequence ID" value="NZ_JACAOR010000013.1"/>
</dbReference>
<evidence type="ECO:0000256" key="5">
    <source>
        <dbReference type="RuleBase" id="RU003345"/>
    </source>
</evidence>
<dbReference type="GeneID" id="57663596"/>
<comment type="similarity">
    <text evidence="1 5">Belongs to the aldehyde dehydrogenase family.</text>
</comment>
<dbReference type="Gene3D" id="3.40.605.10">
    <property type="entry name" value="Aldehyde Dehydrogenase, Chain A, domain 1"/>
    <property type="match status" value="1"/>
</dbReference>
<evidence type="ECO:0000259" key="6">
    <source>
        <dbReference type="Pfam" id="PF00171"/>
    </source>
</evidence>
<keyword evidence="3" id="KW-0520">NAD</keyword>
<dbReference type="SUPFAM" id="SSF53720">
    <property type="entry name" value="ALDH-like"/>
    <property type="match status" value="1"/>
</dbReference>
<dbReference type="Gene3D" id="3.40.309.10">
    <property type="entry name" value="Aldehyde Dehydrogenase, Chain A, domain 2"/>
    <property type="match status" value="1"/>
</dbReference>
<keyword evidence="2 5" id="KW-0560">Oxidoreductase</keyword>
<organism evidence="7 8">
    <name type="scientific">Pseudomonas gingeri</name>
    <dbReference type="NCBI Taxonomy" id="117681"/>
    <lineage>
        <taxon>Bacteria</taxon>
        <taxon>Pseudomonadati</taxon>
        <taxon>Pseudomonadota</taxon>
        <taxon>Gammaproteobacteria</taxon>
        <taxon>Pseudomonadales</taxon>
        <taxon>Pseudomonadaceae</taxon>
        <taxon>Pseudomonas</taxon>
    </lineage>
</organism>
<dbReference type="GO" id="GO:0016620">
    <property type="term" value="F:oxidoreductase activity, acting on the aldehyde or oxo group of donors, NAD or NADP as acceptor"/>
    <property type="evidence" value="ECO:0007669"/>
    <property type="project" value="InterPro"/>
</dbReference>
<dbReference type="InterPro" id="IPR015590">
    <property type="entry name" value="Aldehyde_DH_dom"/>
</dbReference>
<comment type="caution">
    <text evidence="7">The sequence shown here is derived from an EMBL/GenBank/DDBJ whole genome shotgun (WGS) entry which is preliminary data.</text>
</comment>
<dbReference type="InterPro" id="IPR016161">
    <property type="entry name" value="Ald_DH/histidinol_DH"/>
</dbReference>
<dbReference type="PANTHER" id="PTHR42986:SF1">
    <property type="entry name" value="BENZALDEHYDE DEHYDROGENASE YFMT"/>
    <property type="match status" value="1"/>
</dbReference>
<dbReference type="AlphaFoldDB" id="A0A7Y7XY38"/>
<evidence type="ECO:0000256" key="3">
    <source>
        <dbReference type="ARBA" id="ARBA00023027"/>
    </source>
</evidence>
<proteinExistence type="inferred from homology"/>
<evidence type="ECO:0000256" key="2">
    <source>
        <dbReference type="ARBA" id="ARBA00023002"/>
    </source>
</evidence>
<feature type="active site" evidence="4">
    <location>
        <position position="251"/>
    </location>
</feature>
<dbReference type="CDD" id="cd07105">
    <property type="entry name" value="ALDH_SaliADH"/>
    <property type="match status" value="1"/>
</dbReference>
<sequence>MSNTLLLINGELRPASNGATFVRHDFVADTVATTAAAATLDDTASAVEAAAQAFVSWSRSGPDYRRNLLLEAARELLGLSAELTAAMARETGATQGWATFNIALGASILREAASLTTAVRGETIPSDMPGCFSMSIRQAAGVVLGIAPWNAPVILGVRAIATALACGNSVILKASEACPQTHSLIGQAFLRAGFPKGVVNVLSNAPEDAGAIVNALIDAPAVRRVNFTGSTRVGRLIAERCGRQLKPALLELGGKAPLLVLDDADLETAVDAAIFGAFMNQGQICMSTERVIVTPGIAEAFVERLAQRAMALRADDPRKHSTPLGSVIDPQAAERVRTLIADALAAGATRLAGDDGQGVLIPANVIDQVTPAMRLYTQESFGPVVSVIRAKDQEDAIRIANDSEYGLSAAVFTRDISRAMDVAGRIRSGICHINGATVHDEPQAPFGGLGASGHGRFGGEAGVAEFTDLRWLTIQQQPRHYPL</sequence>
<dbReference type="InterPro" id="IPR016162">
    <property type="entry name" value="Ald_DH_N"/>
</dbReference>
<dbReference type="Pfam" id="PF00171">
    <property type="entry name" value="Aldedh"/>
    <property type="match status" value="1"/>
</dbReference>